<dbReference type="KEGG" id="kpf:IX53_03915"/>
<dbReference type="STRING" id="1330330.IX53_03915"/>
<dbReference type="EMBL" id="CP011232">
    <property type="protein sequence ID" value="AKI98242.1"/>
    <property type="molecule type" value="Genomic_DNA"/>
</dbReference>
<evidence type="ECO:0000259" key="3">
    <source>
        <dbReference type="SMART" id="SM00363"/>
    </source>
</evidence>
<evidence type="ECO:0000256" key="2">
    <source>
        <dbReference type="PROSITE-ProRule" id="PRU00182"/>
    </source>
</evidence>
<dbReference type="Pfam" id="PF01479">
    <property type="entry name" value="S4"/>
    <property type="match status" value="1"/>
</dbReference>
<dbReference type="InterPro" id="IPR050343">
    <property type="entry name" value="RsuA_PseudoU_synthase"/>
</dbReference>
<keyword evidence="1" id="KW-0413">Isomerase</keyword>
<evidence type="ECO:0000313" key="5">
    <source>
        <dbReference type="Proteomes" id="UP000035159"/>
    </source>
</evidence>
<feature type="domain" description="RNA-binding S4" evidence="3">
    <location>
        <begin position="1"/>
        <end position="63"/>
    </location>
</feature>
<proteinExistence type="predicted"/>
<dbReference type="PROSITE" id="PS50889">
    <property type="entry name" value="S4"/>
    <property type="match status" value="1"/>
</dbReference>
<dbReference type="InterPro" id="IPR036986">
    <property type="entry name" value="S4_RNA-bd_sf"/>
</dbReference>
<dbReference type="CDD" id="cd00165">
    <property type="entry name" value="S4"/>
    <property type="match status" value="1"/>
</dbReference>
<reference evidence="4 5" key="1">
    <citation type="submission" date="2015-04" db="EMBL/GenBank/DDBJ databases">
        <title>Complete Genome Sequence of Kosmotoga pacifica SLHLJ1.</title>
        <authorList>
            <person name="Jiang L.J."/>
            <person name="Shao Z.Z."/>
            <person name="Jebbar M."/>
        </authorList>
    </citation>
    <scope>NUCLEOTIDE SEQUENCE [LARGE SCALE GENOMIC DNA]</scope>
    <source>
        <strain evidence="4 5">SLHLJ1</strain>
    </source>
</reference>
<dbReference type="GO" id="GO:0000455">
    <property type="term" value="P:enzyme-directed rRNA pseudouridine synthesis"/>
    <property type="evidence" value="ECO:0007669"/>
    <property type="project" value="UniProtKB-ARBA"/>
</dbReference>
<protein>
    <recommendedName>
        <fullName evidence="3">RNA-binding S4 domain-containing protein</fullName>
    </recommendedName>
</protein>
<accession>A0A0G2Z9K3</accession>
<dbReference type="InterPro" id="IPR020094">
    <property type="entry name" value="TruA/RsuA/RluB/E/F_N"/>
</dbReference>
<evidence type="ECO:0000256" key="1">
    <source>
        <dbReference type="ARBA" id="ARBA00023235"/>
    </source>
</evidence>
<dbReference type="InterPro" id="IPR020103">
    <property type="entry name" value="PsdUridine_synth_cat_dom_sf"/>
</dbReference>
<dbReference type="SUPFAM" id="SSF55120">
    <property type="entry name" value="Pseudouridine synthase"/>
    <property type="match status" value="1"/>
</dbReference>
<dbReference type="GO" id="GO:0003723">
    <property type="term" value="F:RNA binding"/>
    <property type="evidence" value="ECO:0007669"/>
    <property type="project" value="UniProtKB-KW"/>
</dbReference>
<dbReference type="PATRIC" id="fig|1330330.3.peg.785"/>
<dbReference type="Proteomes" id="UP000035159">
    <property type="component" value="Chromosome"/>
</dbReference>
<dbReference type="AlphaFoldDB" id="A0A0G2Z9K3"/>
<keyword evidence="5" id="KW-1185">Reference proteome</keyword>
<dbReference type="InterPro" id="IPR000748">
    <property type="entry name" value="PsdUridine_synth_RsuA/RluB/E/F"/>
</dbReference>
<dbReference type="InterPro" id="IPR002942">
    <property type="entry name" value="S4_RNA-bd"/>
</dbReference>
<dbReference type="PANTHER" id="PTHR47683">
    <property type="entry name" value="PSEUDOURIDINE SYNTHASE FAMILY PROTEIN-RELATED"/>
    <property type="match status" value="1"/>
</dbReference>
<organism evidence="4 5">
    <name type="scientific">Kosmotoga pacifica</name>
    <dbReference type="NCBI Taxonomy" id="1330330"/>
    <lineage>
        <taxon>Bacteria</taxon>
        <taxon>Thermotogati</taxon>
        <taxon>Thermotogota</taxon>
        <taxon>Thermotogae</taxon>
        <taxon>Kosmotogales</taxon>
        <taxon>Kosmotogaceae</taxon>
        <taxon>Kosmotoga</taxon>
    </lineage>
</organism>
<dbReference type="SMART" id="SM00363">
    <property type="entry name" value="S4"/>
    <property type="match status" value="1"/>
</dbReference>
<name>A0A0G2Z9K3_9BACT</name>
<dbReference type="NCBIfam" id="TIGR00093">
    <property type="entry name" value="pseudouridine synthase"/>
    <property type="match status" value="1"/>
</dbReference>
<sequence length="234" mass="26825">MRLDKFISRYGGISRRESKKLIRAGKVKVNDIIVRNDDLKISVGDKVFLDGKELQPFGYVYIVLYKPVGYVSSRSSVDGESVFKFIMAPFNKELSIAGRLDKDAEGMLLLSNDGDFVHSVISPKNRIEKEYIVKVRDRIEEKFIKKMKEPVVLKDGEILKAEHVENIGDDRLLIVLTEGKYHEIKRMVKACGNEVMRIKRIRVGGFRLPDELLPGEWRELKGFEIKKITGVSPR</sequence>
<dbReference type="InterPro" id="IPR006145">
    <property type="entry name" value="PsdUridine_synth_RsuA/RluA"/>
</dbReference>
<keyword evidence="2" id="KW-0694">RNA-binding</keyword>
<dbReference type="PANTHER" id="PTHR47683:SF4">
    <property type="entry name" value="PSEUDOURIDINE SYNTHASE"/>
    <property type="match status" value="1"/>
</dbReference>
<dbReference type="SUPFAM" id="SSF55174">
    <property type="entry name" value="Alpha-L RNA-binding motif"/>
    <property type="match status" value="1"/>
</dbReference>
<dbReference type="Pfam" id="PF00849">
    <property type="entry name" value="PseudoU_synth_2"/>
    <property type="match status" value="1"/>
</dbReference>
<dbReference type="Gene3D" id="3.10.290.10">
    <property type="entry name" value="RNA-binding S4 domain"/>
    <property type="match status" value="1"/>
</dbReference>
<dbReference type="Gene3D" id="3.30.70.580">
    <property type="entry name" value="Pseudouridine synthase I, catalytic domain, N-terminal subdomain"/>
    <property type="match status" value="1"/>
</dbReference>
<gene>
    <name evidence="4" type="ORF">IX53_03915</name>
</gene>
<dbReference type="Gene3D" id="3.30.70.1560">
    <property type="entry name" value="Alpha-L RNA-binding motif"/>
    <property type="match status" value="1"/>
</dbReference>
<dbReference type="InterPro" id="IPR042092">
    <property type="entry name" value="PsdUridine_s_RsuA/RluB/E/F_cat"/>
</dbReference>
<dbReference type="GO" id="GO:0120159">
    <property type="term" value="F:rRNA pseudouridine synthase activity"/>
    <property type="evidence" value="ECO:0007669"/>
    <property type="project" value="UniProtKB-ARBA"/>
</dbReference>
<evidence type="ECO:0000313" key="4">
    <source>
        <dbReference type="EMBL" id="AKI98242.1"/>
    </source>
</evidence>